<accession>A0A6A6N4J4</accession>
<proteinExistence type="predicted"/>
<dbReference type="InterPro" id="IPR041118">
    <property type="entry name" value="Rx_N"/>
</dbReference>
<evidence type="ECO:0000259" key="5">
    <source>
        <dbReference type="Pfam" id="PF18052"/>
    </source>
</evidence>
<feature type="domain" description="Disease resistance N-terminal" evidence="5">
    <location>
        <begin position="12"/>
        <end position="93"/>
    </location>
</feature>
<dbReference type="Pfam" id="PF18052">
    <property type="entry name" value="Rx_N"/>
    <property type="match status" value="1"/>
</dbReference>
<evidence type="ECO:0000313" key="7">
    <source>
        <dbReference type="Proteomes" id="UP000467840"/>
    </source>
</evidence>
<dbReference type="Proteomes" id="UP000467840">
    <property type="component" value="Chromosome 10"/>
</dbReference>
<reference evidence="6 7" key="1">
    <citation type="journal article" date="2020" name="Mol. Plant">
        <title>The Chromosome-Based Rubber Tree Genome Provides New Insights into Spurge Genome Evolution and Rubber Biosynthesis.</title>
        <authorList>
            <person name="Liu J."/>
            <person name="Shi C."/>
            <person name="Shi C.C."/>
            <person name="Li W."/>
            <person name="Zhang Q.J."/>
            <person name="Zhang Y."/>
            <person name="Li K."/>
            <person name="Lu H.F."/>
            <person name="Shi C."/>
            <person name="Zhu S.T."/>
            <person name="Xiao Z.Y."/>
            <person name="Nan H."/>
            <person name="Yue Y."/>
            <person name="Zhu X.G."/>
            <person name="Wu Y."/>
            <person name="Hong X.N."/>
            <person name="Fan G.Y."/>
            <person name="Tong Y."/>
            <person name="Zhang D."/>
            <person name="Mao C.L."/>
            <person name="Liu Y.L."/>
            <person name="Hao S.J."/>
            <person name="Liu W.Q."/>
            <person name="Lv M.Q."/>
            <person name="Zhang H.B."/>
            <person name="Liu Y."/>
            <person name="Hu-Tang G.R."/>
            <person name="Wang J.P."/>
            <person name="Wang J.H."/>
            <person name="Sun Y.H."/>
            <person name="Ni S.B."/>
            <person name="Chen W.B."/>
            <person name="Zhang X.C."/>
            <person name="Jiao Y.N."/>
            <person name="Eichler E.E."/>
            <person name="Li G.H."/>
            <person name="Liu X."/>
            <person name="Gao L.Z."/>
        </authorList>
    </citation>
    <scope>NUCLEOTIDE SEQUENCE [LARGE SCALE GENOMIC DNA]</scope>
    <source>
        <strain evidence="7">cv. GT1</strain>
        <tissue evidence="6">Leaf</tissue>
    </source>
</reference>
<keyword evidence="2" id="KW-0547">Nucleotide-binding</keyword>
<evidence type="ECO:0000256" key="1">
    <source>
        <dbReference type="ARBA" id="ARBA00022737"/>
    </source>
</evidence>
<dbReference type="SUPFAM" id="SSF52058">
    <property type="entry name" value="L domain-like"/>
    <property type="match status" value="1"/>
</dbReference>
<dbReference type="PANTHER" id="PTHR36766">
    <property type="entry name" value="PLANT BROAD-SPECTRUM MILDEW RESISTANCE PROTEIN RPW8"/>
    <property type="match status" value="1"/>
</dbReference>
<keyword evidence="7" id="KW-1185">Reference proteome</keyword>
<evidence type="ECO:0000256" key="3">
    <source>
        <dbReference type="ARBA" id="ARBA00022821"/>
    </source>
</evidence>
<comment type="caution">
    <text evidence="6">The sequence shown here is derived from an EMBL/GenBank/DDBJ whole genome shotgun (WGS) entry which is preliminary data.</text>
</comment>
<dbReference type="GO" id="GO:0005524">
    <property type="term" value="F:ATP binding"/>
    <property type="evidence" value="ECO:0007669"/>
    <property type="project" value="UniProtKB-KW"/>
</dbReference>
<keyword evidence="1" id="KW-0677">Repeat</keyword>
<dbReference type="AlphaFoldDB" id="A0A6A6N4J4"/>
<dbReference type="Gene3D" id="3.80.10.10">
    <property type="entry name" value="Ribonuclease Inhibitor"/>
    <property type="match status" value="1"/>
</dbReference>
<protein>
    <recommendedName>
        <fullName evidence="5">Disease resistance N-terminal domain-containing protein</fullName>
    </recommendedName>
</protein>
<evidence type="ECO:0000256" key="2">
    <source>
        <dbReference type="ARBA" id="ARBA00022741"/>
    </source>
</evidence>
<organism evidence="6 7">
    <name type="scientific">Hevea brasiliensis</name>
    <name type="common">Para rubber tree</name>
    <name type="synonym">Siphonia brasiliensis</name>
    <dbReference type="NCBI Taxonomy" id="3981"/>
    <lineage>
        <taxon>Eukaryota</taxon>
        <taxon>Viridiplantae</taxon>
        <taxon>Streptophyta</taxon>
        <taxon>Embryophyta</taxon>
        <taxon>Tracheophyta</taxon>
        <taxon>Spermatophyta</taxon>
        <taxon>Magnoliopsida</taxon>
        <taxon>eudicotyledons</taxon>
        <taxon>Gunneridae</taxon>
        <taxon>Pentapetalae</taxon>
        <taxon>rosids</taxon>
        <taxon>fabids</taxon>
        <taxon>Malpighiales</taxon>
        <taxon>Euphorbiaceae</taxon>
        <taxon>Crotonoideae</taxon>
        <taxon>Micrandreae</taxon>
        <taxon>Hevea</taxon>
    </lineage>
</organism>
<dbReference type="EMBL" id="JAAGAX010000003">
    <property type="protein sequence ID" value="KAF2319496.1"/>
    <property type="molecule type" value="Genomic_DNA"/>
</dbReference>
<dbReference type="GO" id="GO:0006952">
    <property type="term" value="P:defense response"/>
    <property type="evidence" value="ECO:0007669"/>
    <property type="project" value="UniProtKB-KW"/>
</dbReference>
<evidence type="ECO:0000313" key="6">
    <source>
        <dbReference type="EMBL" id="KAF2319496.1"/>
    </source>
</evidence>
<gene>
    <name evidence="6" type="ORF">GH714_016423</name>
</gene>
<keyword evidence="3" id="KW-0611">Plant defense</keyword>
<keyword evidence="4" id="KW-0067">ATP-binding</keyword>
<sequence length="272" mass="30814">MAEAVLCDLAGIISKLASLVLQETILCFGVKDDLGKLGRTVSTIQAVLLDAEQQYSQSHQVKEWVDSLKDAFYDADDLLDEFSTDVLVKQMMTGNKMVKEVRLFFSSSNPFVYGLKMAHKIGKVRSKLDEIVANRNFHLENLSEKTFPMVEKESKLTLLYLNKKSLEDILKMKISVSQSTSSSISLSPLKILYIEGIEDLEVLPEDLWHLTSLEDLVIKACEELNLSDDVQWQYLRSLQRLQFANLIKLASLPKGLQHVPTLRRLVIKVVLI</sequence>
<name>A0A6A6N4J4_HEVBR</name>
<dbReference type="InterPro" id="IPR032675">
    <property type="entry name" value="LRR_dom_sf"/>
</dbReference>
<dbReference type="PANTHER" id="PTHR36766:SF38">
    <property type="entry name" value="DISEASE RESISTANCE PROTEIN RGA3"/>
    <property type="match status" value="1"/>
</dbReference>
<dbReference type="Gene3D" id="1.20.5.4130">
    <property type="match status" value="1"/>
</dbReference>
<evidence type="ECO:0000256" key="4">
    <source>
        <dbReference type="ARBA" id="ARBA00022840"/>
    </source>
</evidence>